<dbReference type="InterPro" id="IPR008993">
    <property type="entry name" value="TIMP-like_OB-fold"/>
</dbReference>
<evidence type="ECO:0000313" key="2">
    <source>
        <dbReference type="EnsemblMetazoa" id="G31562.1:cds"/>
    </source>
</evidence>
<proteinExistence type="predicted"/>
<name>A0A8W8M6C0_MAGGI</name>
<organism evidence="2 3">
    <name type="scientific">Magallana gigas</name>
    <name type="common">Pacific oyster</name>
    <name type="synonym">Crassostrea gigas</name>
    <dbReference type="NCBI Taxonomy" id="29159"/>
    <lineage>
        <taxon>Eukaryota</taxon>
        <taxon>Metazoa</taxon>
        <taxon>Spiralia</taxon>
        <taxon>Lophotrochozoa</taxon>
        <taxon>Mollusca</taxon>
        <taxon>Bivalvia</taxon>
        <taxon>Autobranchia</taxon>
        <taxon>Pteriomorphia</taxon>
        <taxon>Ostreida</taxon>
        <taxon>Ostreoidea</taxon>
        <taxon>Ostreidae</taxon>
        <taxon>Magallana</taxon>
    </lineage>
</organism>
<dbReference type="Proteomes" id="UP000005408">
    <property type="component" value="Unassembled WGS sequence"/>
</dbReference>
<dbReference type="Gene3D" id="2.40.50.120">
    <property type="match status" value="1"/>
</dbReference>
<keyword evidence="1" id="KW-0812">Transmembrane</keyword>
<reference evidence="2" key="1">
    <citation type="submission" date="2022-08" db="UniProtKB">
        <authorList>
            <consortium name="EnsemblMetazoa"/>
        </authorList>
    </citation>
    <scope>IDENTIFICATION</scope>
    <source>
        <strain evidence="2">05x7-T-G4-1.051#20</strain>
    </source>
</reference>
<keyword evidence="1" id="KW-0472">Membrane</keyword>
<dbReference type="EnsemblMetazoa" id="G31562.1">
    <property type="protein sequence ID" value="G31562.1:cds"/>
    <property type="gene ID" value="G31562"/>
</dbReference>
<keyword evidence="1" id="KW-1133">Transmembrane helix</keyword>
<dbReference type="AlphaFoldDB" id="A0A8W8M6C0"/>
<dbReference type="SUPFAM" id="SSF50242">
    <property type="entry name" value="TIMP-like"/>
    <property type="match status" value="2"/>
</dbReference>
<protein>
    <submittedName>
        <fullName evidence="2">Uncharacterized protein</fullName>
    </submittedName>
</protein>
<keyword evidence="3" id="KW-1185">Reference proteome</keyword>
<sequence length="480" mass="53865">MDAIKAFEWKSFPYLDLFQATTTMLWLAVFSALTLSVPAYYLDYEYWSCSSIPEVEQGEFCRADIVFEVNITSLRWYDDSVDYKYVVNKVYKGNTENISSILMGPSDMNTYPCYGYDEASLKKWFRLSVNTTYIIYAGFSTTSFRQWPIPDLVMTYVKNTAKITNMDIKRWTTKFDCNCKINYDKEALNGRPSKGLPKPNKSECNAPKDFCPRSGFCKKNQKGICHWGNIVISHASVEQYNNIGKLKMIWQLLTFVFPTFLYGVCTGVEFEPCFTAVKNEPCNMTCTVPDFTEVVEFQCNGSSRGACTIFGCSPNIIKEGGNTVILQIPSLSYTNDACEWTCTYGATSSPATKLIIYSGISDNINLSGRKHADGVRLTATADCLYPNNPMVNVQYREQTGGQFIYLNLQVSLQSSTAPGACNYSIEKKITATADVSGGLAVLKGKTVFFRMTYAQYASARSTSSNEVGPFSFQSDIQFDF</sequence>
<feature type="transmembrane region" description="Helical" evidence="1">
    <location>
        <begin position="23"/>
        <end position="42"/>
    </location>
</feature>
<evidence type="ECO:0000256" key="1">
    <source>
        <dbReference type="SAM" id="Phobius"/>
    </source>
</evidence>
<evidence type="ECO:0000313" key="3">
    <source>
        <dbReference type="Proteomes" id="UP000005408"/>
    </source>
</evidence>
<accession>A0A8W8M6C0</accession>